<evidence type="ECO:0000313" key="1">
    <source>
        <dbReference type="EMBL" id="PKX98838.1"/>
    </source>
</evidence>
<proteinExistence type="predicted"/>
<organism evidence="1 2">
    <name type="scientific">Aspergillus novofumigatus (strain IBT 16806)</name>
    <dbReference type="NCBI Taxonomy" id="1392255"/>
    <lineage>
        <taxon>Eukaryota</taxon>
        <taxon>Fungi</taxon>
        <taxon>Dikarya</taxon>
        <taxon>Ascomycota</taxon>
        <taxon>Pezizomycotina</taxon>
        <taxon>Eurotiomycetes</taxon>
        <taxon>Eurotiomycetidae</taxon>
        <taxon>Eurotiales</taxon>
        <taxon>Aspergillaceae</taxon>
        <taxon>Aspergillus</taxon>
        <taxon>Aspergillus subgen. Fumigati</taxon>
    </lineage>
</organism>
<dbReference type="Proteomes" id="UP000234474">
    <property type="component" value="Unassembled WGS sequence"/>
</dbReference>
<accession>A0A2I1CMI2</accession>
<dbReference type="RefSeq" id="XP_024687433.1">
    <property type="nucleotide sequence ID" value="XM_024826247.1"/>
</dbReference>
<dbReference type="AlphaFoldDB" id="A0A2I1CMI2"/>
<keyword evidence="2" id="KW-1185">Reference proteome</keyword>
<protein>
    <submittedName>
        <fullName evidence="1">Uncharacterized protein</fullName>
    </submittedName>
</protein>
<name>A0A2I1CMI2_ASPN1</name>
<dbReference type="GeneID" id="36533572"/>
<dbReference type="EMBL" id="MSZS01000001">
    <property type="protein sequence ID" value="PKX98838.1"/>
    <property type="molecule type" value="Genomic_DNA"/>
</dbReference>
<reference evidence="2" key="1">
    <citation type="journal article" date="2018" name="Proc. Natl. Acad. Sci. U.S.A.">
        <title>Linking secondary metabolites to gene clusters through genome sequencing of six diverse Aspergillus species.</title>
        <authorList>
            <person name="Kaerboelling I."/>
            <person name="Vesth T.C."/>
            <person name="Frisvad J.C."/>
            <person name="Nybo J.L."/>
            <person name="Theobald S."/>
            <person name="Kuo A."/>
            <person name="Bowyer P."/>
            <person name="Matsuda Y."/>
            <person name="Mondo S."/>
            <person name="Lyhne E.K."/>
            <person name="Kogle M.E."/>
            <person name="Clum A."/>
            <person name="Lipzen A."/>
            <person name="Salamov A."/>
            <person name="Ngan C.Y."/>
            <person name="Daum C."/>
            <person name="Chiniquy J."/>
            <person name="Barry K."/>
            <person name="LaButti K."/>
            <person name="Haridas S."/>
            <person name="Simmons B.A."/>
            <person name="Magnuson J.K."/>
            <person name="Mortensen U.H."/>
            <person name="Larsen T.O."/>
            <person name="Grigoriev I.V."/>
            <person name="Baker S.E."/>
            <person name="Andersen M.R."/>
        </authorList>
    </citation>
    <scope>NUCLEOTIDE SEQUENCE [LARGE SCALE GENOMIC DNA]</scope>
    <source>
        <strain evidence="2">IBT 16806</strain>
    </source>
</reference>
<sequence>MDSGTTGVPNVTSSDDPGVLHVCASNVLEQSPNSFFALFPMPNIYTVAPGILRLIASILHRNKSTVAIPCSQNERLIHSKSIPSELG</sequence>
<gene>
    <name evidence="1" type="ORF">P174DRAFT_437266</name>
</gene>
<comment type="caution">
    <text evidence="1">The sequence shown here is derived from an EMBL/GenBank/DDBJ whole genome shotgun (WGS) entry which is preliminary data.</text>
</comment>
<evidence type="ECO:0000313" key="2">
    <source>
        <dbReference type="Proteomes" id="UP000234474"/>
    </source>
</evidence>
<dbReference type="VEuPathDB" id="FungiDB:P174DRAFT_437266"/>